<dbReference type="PRINTS" id="PR00368">
    <property type="entry name" value="FADPNR"/>
</dbReference>
<feature type="signal peptide" evidence="2">
    <location>
        <begin position="1"/>
        <end position="22"/>
    </location>
</feature>
<evidence type="ECO:0000313" key="4">
    <source>
        <dbReference type="EMBL" id="MEW2364382.1"/>
    </source>
</evidence>
<dbReference type="PANTHER" id="PTHR42949">
    <property type="entry name" value="ANAEROBIC GLYCEROL-3-PHOSPHATE DEHYDROGENASE SUBUNIT B"/>
    <property type="match status" value="1"/>
</dbReference>
<dbReference type="InterPro" id="IPR051691">
    <property type="entry name" value="Metab_Enz_Cyan_OpOx_G3PDH"/>
</dbReference>
<dbReference type="SUPFAM" id="SSF51905">
    <property type="entry name" value="FAD/NAD(P)-binding domain"/>
    <property type="match status" value="1"/>
</dbReference>
<gene>
    <name evidence="4" type="ORF">AB0887_20880</name>
</gene>
<comment type="caution">
    <text evidence="4">The sequence shown here is derived from an EMBL/GenBank/DDBJ whole genome shotgun (WGS) entry which is preliminary data.</text>
</comment>
<keyword evidence="2" id="KW-0732">Signal</keyword>
<dbReference type="Gene3D" id="3.50.50.60">
    <property type="entry name" value="FAD/NAD(P)-binding domain"/>
    <property type="match status" value="2"/>
</dbReference>
<dbReference type="InterPro" id="IPR023753">
    <property type="entry name" value="FAD/NAD-binding_dom"/>
</dbReference>
<proteinExistence type="predicted"/>
<keyword evidence="5" id="KW-1185">Reference proteome</keyword>
<feature type="chain" id="PRO_5045611427" evidence="2">
    <location>
        <begin position="23"/>
        <end position="413"/>
    </location>
</feature>
<evidence type="ECO:0000313" key="5">
    <source>
        <dbReference type="Proteomes" id="UP001553843"/>
    </source>
</evidence>
<dbReference type="RefSeq" id="WP_359772005.1">
    <property type="nucleotide sequence ID" value="NZ_JBEYRR010000001.1"/>
</dbReference>
<feature type="domain" description="FAD/NAD(P)-binding" evidence="3">
    <location>
        <begin position="8"/>
        <end position="294"/>
    </location>
</feature>
<evidence type="ECO:0000259" key="3">
    <source>
        <dbReference type="Pfam" id="PF07992"/>
    </source>
</evidence>
<reference evidence="4 5" key="1">
    <citation type="submission" date="2024-06" db="EMBL/GenBank/DDBJ databases">
        <title>The Natural Products Discovery Center: Release of the First 8490 Sequenced Strains for Exploring Actinobacteria Biosynthetic Diversity.</title>
        <authorList>
            <person name="Kalkreuter E."/>
            <person name="Kautsar S.A."/>
            <person name="Yang D."/>
            <person name="Bader C.D."/>
            <person name="Teijaro C.N."/>
            <person name="Fluegel L."/>
            <person name="Davis C.M."/>
            <person name="Simpson J.R."/>
            <person name="Lauterbach L."/>
            <person name="Steele A.D."/>
            <person name="Gui C."/>
            <person name="Meng S."/>
            <person name="Li G."/>
            <person name="Viehrig K."/>
            <person name="Ye F."/>
            <person name="Su P."/>
            <person name="Kiefer A.F."/>
            <person name="Nichols A."/>
            <person name="Cepeda A.J."/>
            <person name="Yan W."/>
            <person name="Fan B."/>
            <person name="Jiang Y."/>
            <person name="Adhikari A."/>
            <person name="Zheng C.-J."/>
            <person name="Schuster L."/>
            <person name="Cowan T.M."/>
            <person name="Smanski M.J."/>
            <person name="Chevrette M.G."/>
            <person name="De Carvalho L.P.S."/>
            <person name="Shen B."/>
        </authorList>
    </citation>
    <scope>NUCLEOTIDE SEQUENCE [LARGE SCALE GENOMIC DNA]</scope>
    <source>
        <strain evidence="4 5">NPDC047833</strain>
    </source>
</reference>
<dbReference type="EMBL" id="JBEYRS010000008">
    <property type="protein sequence ID" value="MEW2364382.1"/>
    <property type="molecule type" value="Genomic_DNA"/>
</dbReference>
<dbReference type="InterPro" id="IPR036188">
    <property type="entry name" value="FAD/NAD-bd_sf"/>
</dbReference>
<sequence>MRRERMVDVLVVGAGPAGLATAAGLAAGGAGEVEVVDRDQQAGGAARHCAHGGFGRLGLTGPQYAERCVAAAVGAGAVLRTGVTVTGWSGALTLDITSPRGLERVTARAVVLATGARERPRAARLVPGTRPAGVFTTGEVQRAVHGHRQRIGTRAVVVGAEPVSFTALETLRRAGVEVAALVTEYPHHQASRGRAAGARLLRGVPLLTDATVTELLGRGRLSGVRLRHRDGRAAHIACDTVVFTGDFVPDHELARHGGLPLDPGTRGPAVDSAFRTAERGVFAVGNVLHAAEPARVVAWEGAAASAAVRRYLSDGDWPSASVPLRVTAPLAWIAPNRLTPDEPGDGSDGFTLRTTEFVARPTLVVTQDGRTLYRARHRRQAIPNRPLRVPGDWACRVDARGGAVRVALGTASG</sequence>
<name>A0ABV3M169_9ACTN</name>
<dbReference type="Pfam" id="PF07992">
    <property type="entry name" value="Pyr_redox_2"/>
    <property type="match status" value="1"/>
</dbReference>
<evidence type="ECO:0000256" key="2">
    <source>
        <dbReference type="SAM" id="SignalP"/>
    </source>
</evidence>
<evidence type="ECO:0000256" key="1">
    <source>
        <dbReference type="ARBA" id="ARBA00023002"/>
    </source>
</evidence>
<dbReference type="PANTHER" id="PTHR42949:SF3">
    <property type="entry name" value="ANAEROBIC GLYCEROL-3-PHOSPHATE DEHYDROGENASE SUBUNIT B"/>
    <property type="match status" value="1"/>
</dbReference>
<dbReference type="PRINTS" id="PR00469">
    <property type="entry name" value="PNDRDTASEII"/>
</dbReference>
<organism evidence="4 5">
    <name type="scientific">Streptomyces huasconensis</name>
    <dbReference type="NCBI Taxonomy" id="1854574"/>
    <lineage>
        <taxon>Bacteria</taxon>
        <taxon>Bacillati</taxon>
        <taxon>Actinomycetota</taxon>
        <taxon>Actinomycetes</taxon>
        <taxon>Kitasatosporales</taxon>
        <taxon>Streptomycetaceae</taxon>
        <taxon>Streptomyces</taxon>
    </lineage>
</organism>
<dbReference type="Proteomes" id="UP001553843">
    <property type="component" value="Unassembled WGS sequence"/>
</dbReference>
<protein>
    <submittedName>
        <fullName evidence="4">FAD-dependent oxidoreductase</fullName>
    </submittedName>
</protein>
<accession>A0ABV3M169</accession>
<keyword evidence="1" id="KW-0560">Oxidoreductase</keyword>